<gene>
    <name evidence="7" type="ORF">N7498_004451</name>
</gene>
<protein>
    <recommendedName>
        <fullName evidence="6">FAD-binding domain-containing protein</fullName>
    </recommendedName>
</protein>
<dbReference type="OrthoDB" id="16820at2759"/>
<dbReference type="InterPro" id="IPR002938">
    <property type="entry name" value="FAD-bd"/>
</dbReference>
<dbReference type="PANTHER" id="PTHR13789">
    <property type="entry name" value="MONOOXYGENASE"/>
    <property type="match status" value="1"/>
</dbReference>
<evidence type="ECO:0000313" key="7">
    <source>
        <dbReference type="EMBL" id="KAJ5212805.1"/>
    </source>
</evidence>
<dbReference type="GeneID" id="83178814"/>
<dbReference type="InterPro" id="IPR036188">
    <property type="entry name" value="FAD/NAD-bd_sf"/>
</dbReference>
<organism evidence="7 8">
    <name type="scientific">Penicillium cinerascens</name>
    <dbReference type="NCBI Taxonomy" id="70096"/>
    <lineage>
        <taxon>Eukaryota</taxon>
        <taxon>Fungi</taxon>
        <taxon>Dikarya</taxon>
        <taxon>Ascomycota</taxon>
        <taxon>Pezizomycotina</taxon>
        <taxon>Eurotiomycetes</taxon>
        <taxon>Eurotiomycetidae</taxon>
        <taxon>Eurotiales</taxon>
        <taxon>Aspergillaceae</taxon>
        <taxon>Penicillium</taxon>
    </lineage>
</organism>
<dbReference type="EMBL" id="JAPQKR010000008">
    <property type="protein sequence ID" value="KAJ5212805.1"/>
    <property type="molecule type" value="Genomic_DNA"/>
</dbReference>
<dbReference type="Gene3D" id="3.50.50.60">
    <property type="entry name" value="FAD/NAD(P)-binding domain"/>
    <property type="match status" value="1"/>
</dbReference>
<dbReference type="PANTHER" id="PTHR13789:SF147">
    <property type="entry name" value="PUTATIVE (AFU_ORTHOLOGUE AFUA_2G01950)-RELATED"/>
    <property type="match status" value="1"/>
</dbReference>
<keyword evidence="5" id="KW-0503">Monooxygenase</keyword>
<dbReference type="GO" id="GO:0071949">
    <property type="term" value="F:FAD binding"/>
    <property type="evidence" value="ECO:0007669"/>
    <property type="project" value="InterPro"/>
</dbReference>
<evidence type="ECO:0000256" key="5">
    <source>
        <dbReference type="ARBA" id="ARBA00023033"/>
    </source>
</evidence>
<comment type="similarity">
    <text evidence="1">Belongs to the paxM FAD-dependent monooxygenase family.</text>
</comment>
<evidence type="ECO:0000256" key="4">
    <source>
        <dbReference type="ARBA" id="ARBA00023002"/>
    </source>
</evidence>
<dbReference type="PRINTS" id="PR00420">
    <property type="entry name" value="RNGMNOXGNASE"/>
</dbReference>
<evidence type="ECO:0000256" key="1">
    <source>
        <dbReference type="ARBA" id="ARBA00007992"/>
    </source>
</evidence>
<dbReference type="SUPFAM" id="SSF54373">
    <property type="entry name" value="FAD-linked reductases, C-terminal domain"/>
    <property type="match status" value="1"/>
</dbReference>
<dbReference type="Pfam" id="PF01494">
    <property type="entry name" value="FAD_binding_3"/>
    <property type="match status" value="1"/>
</dbReference>
<proteinExistence type="inferred from homology"/>
<name>A0A9W9N461_9EURO</name>
<dbReference type="Proteomes" id="UP001150904">
    <property type="component" value="Unassembled WGS sequence"/>
</dbReference>
<keyword evidence="2" id="KW-0285">Flavoprotein</keyword>
<dbReference type="GO" id="GO:0004497">
    <property type="term" value="F:monooxygenase activity"/>
    <property type="evidence" value="ECO:0007669"/>
    <property type="project" value="UniProtKB-KW"/>
</dbReference>
<comment type="caution">
    <text evidence="7">The sequence shown here is derived from an EMBL/GenBank/DDBJ whole genome shotgun (WGS) entry which is preliminary data.</text>
</comment>
<dbReference type="RefSeq" id="XP_058310975.1">
    <property type="nucleotide sequence ID" value="XM_058451513.1"/>
</dbReference>
<evidence type="ECO:0000256" key="3">
    <source>
        <dbReference type="ARBA" id="ARBA00022827"/>
    </source>
</evidence>
<keyword evidence="4" id="KW-0560">Oxidoreductase</keyword>
<dbReference type="SUPFAM" id="SSF51905">
    <property type="entry name" value="FAD/NAD(P)-binding domain"/>
    <property type="match status" value="1"/>
</dbReference>
<dbReference type="AlphaFoldDB" id="A0A9W9N461"/>
<dbReference type="InterPro" id="IPR050493">
    <property type="entry name" value="FAD-dep_Monooxygenase_BioMet"/>
</dbReference>
<accession>A0A9W9N461</accession>
<keyword evidence="3" id="KW-0274">FAD</keyword>
<reference evidence="7" key="2">
    <citation type="journal article" date="2023" name="IMA Fungus">
        <title>Comparative genomic study of the Penicillium genus elucidates a diverse pangenome and 15 lateral gene transfer events.</title>
        <authorList>
            <person name="Petersen C."/>
            <person name="Sorensen T."/>
            <person name="Nielsen M.R."/>
            <person name="Sondergaard T.E."/>
            <person name="Sorensen J.L."/>
            <person name="Fitzpatrick D.A."/>
            <person name="Frisvad J.C."/>
            <person name="Nielsen K.L."/>
        </authorList>
    </citation>
    <scope>NUCLEOTIDE SEQUENCE</scope>
    <source>
        <strain evidence="7">IBT 15544</strain>
    </source>
</reference>
<evidence type="ECO:0000259" key="6">
    <source>
        <dbReference type="Pfam" id="PF01494"/>
    </source>
</evidence>
<evidence type="ECO:0000256" key="2">
    <source>
        <dbReference type="ARBA" id="ARBA00022630"/>
    </source>
</evidence>
<feature type="domain" description="FAD-binding" evidence="6">
    <location>
        <begin position="12"/>
        <end position="342"/>
    </location>
</feature>
<reference evidence="7" key="1">
    <citation type="submission" date="2022-12" db="EMBL/GenBank/DDBJ databases">
        <authorList>
            <person name="Petersen C."/>
        </authorList>
    </citation>
    <scope>NUCLEOTIDE SEQUENCE</scope>
    <source>
        <strain evidence="7">IBT 15544</strain>
    </source>
</reference>
<keyword evidence="8" id="KW-1185">Reference proteome</keyword>
<evidence type="ECO:0000313" key="8">
    <source>
        <dbReference type="Proteomes" id="UP001150904"/>
    </source>
</evidence>
<sequence>MSSELPDSPLKITIIGAGIAGLSAALALSNANPTHEITILESNPSLSEFGAGIQLSANSARLLDKWGMTQSLRAVAFEAAHMSARRWQDNTELASIPHNPVSTWLYGWPHWQIYRPDLQRVLYDGVAKLPNVRVLFGKAVTHVDHVTGTVRTADTVLEADLAVGADGIWSKTRRFLPATQDVRPTPYREHTYRSVIPRSRMLSNPITAPLMSAPESKAWLGPYNAVLGYTVASDSLYNFIISVPRPNPDVPLASWNEPGDLAMMRGLVDGWCEEVQALASLVQEGECAVWTLGEVLAVPSYVSESGRVVLIGDAAHAILPHAGQGGGMAIEDAASLVEFLGCMGSRDDLGRTMSAWSEFRQTRVEHLREIARSNADALTFPDGPSQVARDAKWAAIIQVQQA</sequence>